<gene>
    <name evidence="6" type="ORF">GCM10023095_18330</name>
</gene>
<evidence type="ECO:0000256" key="4">
    <source>
        <dbReference type="PROSITE-ProRule" id="PRU00335"/>
    </source>
</evidence>
<dbReference type="Proteomes" id="UP001501321">
    <property type="component" value="Unassembled WGS sequence"/>
</dbReference>
<evidence type="ECO:0000313" key="7">
    <source>
        <dbReference type="Proteomes" id="UP001501321"/>
    </source>
</evidence>
<sequence>MNTERIDTRQHILDCGHRLVARKGFVGVGLAELLATAGVPKGSFYHYFASKEGFGIALLEAYFSHYLQRLDGLFGRPDLSGGDCLQTYLQRWIDTQQGEEAADYCLIVKLAAEVADLSEPMRAIMLDGTEQILGRLADVVARGQDDGSIANRAPAGELAQWLYEAWLGASLLAKLRRDDSAYRAALQRSREWLQLG</sequence>
<reference evidence="7" key="1">
    <citation type="journal article" date="2019" name="Int. J. Syst. Evol. Microbiol.">
        <title>The Global Catalogue of Microorganisms (GCM) 10K type strain sequencing project: providing services to taxonomists for standard genome sequencing and annotation.</title>
        <authorList>
            <consortium name="The Broad Institute Genomics Platform"/>
            <consortium name="The Broad Institute Genome Sequencing Center for Infectious Disease"/>
            <person name="Wu L."/>
            <person name="Ma J."/>
        </authorList>
    </citation>
    <scope>NUCLEOTIDE SEQUENCE [LARGE SCALE GENOMIC DNA]</scope>
    <source>
        <strain evidence="7">JCM 32226</strain>
    </source>
</reference>
<feature type="DNA-binding region" description="H-T-H motif" evidence="4">
    <location>
        <begin position="29"/>
        <end position="48"/>
    </location>
</feature>
<dbReference type="EMBL" id="BAABFC010000012">
    <property type="protein sequence ID" value="GAA4498980.1"/>
    <property type="molecule type" value="Genomic_DNA"/>
</dbReference>
<dbReference type="PANTHER" id="PTHR47506">
    <property type="entry name" value="TRANSCRIPTIONAL REGULATORY PROTEIN"/>
    <property type="match status" value="1"/>
</dbReference>
<evidence type="ECO:0000256" key="1">
    <source>
        <dbReference type="ARBA" id="ARBA00023015"/>
    </source>
</evidence>
<name>A0ABP8QAR4_9GAMM</name>
<dbReference type="PROSITE" id="PS50977">
    <property type="entry name" value="HTH_TETR_2"/>
    <property type="match status" value="1"/>
</dbReference>
<protein>
    <submittedName>
        <fullName evidence="6">TetR/AcrR family transcriptional regulator</fullName>
    </submittedName>
</protein>
<dbReference type="InterPro" id="IPR009057">
    <property type="entry name" value="Homeodomain-like_sf"/>
</dbReference>
<evidence type="ECO:0000256" key="3">
    <source>
        <dbReference type="ARBA" id="ARBA00023163"/>
    </source>
</evidence>
<evidence type="ECO:0000313" key="6">
    <source>
        <dbReference type="EMBL" id="GAA4498980.1"/>
    </source>
</evidence>
<keyword evidence="2 4" id="KW-0238">DNA-binding</keyword>
<keyword evidence="7" id="KW-1185">Reference proteome</keyword>
<accession>A0ABP8QAR4</accession>
<dbReference type="SUPFAM" id="SSF48498">
    <property type="entry name" value="Tetracyclin repressor-like, C-terminal domain"/>
    <property type="match status" value="1"/>
</dbReference>
<keyword evidence="1" id="KW-0805">Transcription regulation</keyword>
<proteinExistence type="predicted"/>
<dbReference type="Gene3D" id="1.10.357.10">
    <property type="entry name" value="Tetracycline Repressor, domain 2"/>
    <property type="match status" value="1"/>
</dbReference>
<dbReference type="Pfam" id="PF00440">
    <property type="entry name" value="TetR_N"/>
    <property type="match status" value="1"/>
</dbReference>
<organism evidence="6 7">
    <name type="scientific">Pseudaeromonas paramecii</name>
    <dbReference type="NCBI Taxonomy" id="2138166"/>
    <lineage>
        <taxon>Bacteria</taxon>
        <taxon>Pseudomonadati</taxon>
        <taxon>Pseudomonadota</taxon>
        <taxon>Gammaproteobacteria</taxon>
        <taxon>Aeromonadales</taxon>
        <taxon>Aeromonadaceae</taxon>
        <taxon>Pseudaeromonas</taxon>
    </lineage>
</organism>
<dbReference type="InterPro" id="IPR001647">
    <property type="entry name" value="HTH_TetR"/>
</dbReference>
<evidence type="ECO:0000259" key="5">
    <source>
        <dbReference type="PROSITE" id="PS50977"/>
    </source>
</evidence>
<dbReference type="SUPFAM" id="SSF46689">
    <property type="entry name" value="Homeodomain-like"/>
    <property type="match status" value="1"/>
</dbReference>
<dbReference type="RefSeq" id="WP_345012271.1">
    <property type="nucleotide sequence ID" value="NZ_BAABFC010000012.1"/>
</dbReference>
<dbReference type="PRINTS" id="PR00455">
    <property type="entry name" value="HTHTETR"/>
</dbReference>
<dbReference type="InterPro" id="IPR011075">
    <property type="entry name" value="TetR_C"/>
</dbReference>
<feature type="domain" description="HTH tetR-type" evidence="5">
    <location>
        <begin position="6"/>
        <end position="66"/>
    </location>
</feature>
<comment type="caution">
    <text evidence="6">The sequence shown here is derived from an EMBL/GenBank/DDBJ whole genome shotgun (WGS) entry which is preliminary data.</text>
</comment>
<dbReference type="InterPro" id="IPR036271">
    <property type="entry name" value="Tet_transcr_reg_TetR-rel_C_sf"/>
</dbReference>
<keyword evidence="3" id="KW-0804">Transcription</keyword>
<evidence type="ECO:0000256" key="2">
    <source>
        <dbReference type="ARBA" id="ARBA00023125"/>
    </source>
</evidence>
<dbReference type="Pfam" id="PF16925">
    <property type="entry name" value="TetR_C_13"/>
    <property type="match status" value="1"/>
</dbReference>
<dbReference type="PANTHER" id="PTHR47506:SF6">
    <property type="entry name" value="HTH-TYPE TRANSCRIPTIONAL REPRESSOR NEMR"/>
    <property type="match status" value="1"/>
</dbReference>